<dbReference type="PROSITE" id="PS50966">
    <property type="entry name" value="ZF_SWIM"/>
    <property type="match status" value="1"/>
</dbReference>
<dbReference type="InterPro" id="IPR007527">
    <property type="entry name" value="Znf_SWIM"/>
</dbReference>
<evidence type="ECO:0000256" key="1">
    <source>
        <dbReference type="PROSITE-ProRule" id="PRU00325"/>
    </source>
</evidence>
<dbReference type="GO" id="GO:0008270">
    <property type="term" value="F:zinc ion binding"/>
    <property type="evidence" value="ECO:0007669"/>
    <property type="project" value="UniProtKB-KW"/>
</dbReference>
<name>A0A3M7PQJ9_BRAPC</name>
<reference evidence="3 4" key="1">
    <citation type="journal article" date="2018" name="Sci. Rep.">
        <title>Genomic signatures of local adaptation to the degree of environmental predictability in rotifers.</title>
        <authorList>
            <person name="Franch-Gras L."/>
            <person name="Hahn C."/>
            <person name="Garcia-Roger E.M."/>
            <person name="Carmona M.J."/>
            <person name="Serra M."/>
            <person name="Gomez A."/>
        </authorList>
    </citation>
    <scope>NUCLEOTIDE SEQUENCE [LARGE SCALE GENOMIC DNA]</scope>
    <source>
        <strain evidence="3">HYR1</strain>
    </source>
</reference>
<dbReference type="AlphaFoldDB" id="A0A3M7PQJ9"/>
<feature type="non-terminal residue" evidence="3">
    <location>
        <position position="1"/>
    </location>
</feature>
<dbReference type="OrthoDB" id="10148323at2759"/>
<keyword evidence="1" id="KW-0862">Zinc</keyword>
<dbReference type="EMBL" id="REGN01009348">
    <property type="protein sequence ID" value="RNA01402.1"/>
    <property type="molecule type" value="Genomic_DNA"/>
</dbReference>
<proteinExistence type="predicted"/>
<evidence type="ECO:0000259" key="2">
    <source>
        <dbReference type="PROSITE" id="PS50966"/>
    </source>
</evidence>
<evidence type="ECO:0000313" key="3">
    <source>
        <dbReference type="EMBL" id="RNA01402.1"/>
    </source>
</evidence>
<comment type="caution">
    <text evidence="3">The sequence shown here is derived from an EMBL/GenBank/DDBJ whole genome shotgun (WGS) entry which is preliminary data.</text>
</comment>
<sequence length="183" mass="20405">RALWFVNNGKVKLDIALKIYFVTDEKNNCYQVKLLPKATCTCLEKNSCCHILAVQSINGIEPIYKIPNLTDLTKAKNSGVTGRKKKGHLVNSVEPKTSTSSAIDSSCELLLKEILIENFYGDIAGILAKTVLIKKNMVVNDFSVLSDKFLNIAILIKNRNLACGIPFSAFRIPPFKDNLKFRI</sequence>
<accession>A0A3M7PQJ9</accession>
<keyword evidence="4" id="KW-1185">Reference proteome</keyword>
<evidence type="ECO:0000313" key="4">
    <source>
        <dbReference type="Proteomes" id="UP000276133"/>
    </source>
</evidence>
<organism evidence="3 4">
    <name type="scientific">Brachionus plicatilis</name>
    <name type="common">Marine rotifer</name>
    <name type="synonym">Brachionus muelleri</name>
    <dbReference type="NCBI Taxonomy" id="10195"/>
    <lineage>
        <taxon>Eukaryota</taxon>
        <taxon>Metazoa</taxon>
        <taxon>Spiralia</taxon>
        <taxon>Gnathifera</taxon>
        <taxon>Rotifera</taxon>
        <taxon>Eurotatoria</taxon>
        <taxon>Monogononta</taxon>
        <taxon>Pseudotrocha</taxon>
        <taxon>Ploima</taxon>
        <taxon>Brachionidae</taxon>
        <taxon>Brachionus</taxon>
    </lineage>
</organism>
<keyword evidence="1" id="KW-0863">Zinc-finger</keyword>
<keyword evidence="1" id="KW-0479">Metal-binding</keyword>
<dbReference type="Proteomes" id="UP000276133">
    <property type="component" value="Unassembled WGS sequence"/>
</dbReference>
<feature type="domain" description="SWIM-type" evidence="2">
    <location>
        <begin position="30"/>
        <end position="59"/>
    </location>
</feature>
<protein>
    <recommendedName>
        <fullName evidence="2">SWIM-type domain-containing protein</fullName>
    </recommendedName>
</protein>
<gene>
    <name evidence="3" type="ORF">BpHYR1_002648</name>
</gene>